<dbReference type="Proteomes" id="UP000218934">
    <property type="component" value="Unassembled WGS sequence"/>
</dbReference>
<gene>
    <name evidence="7" type="ORF">COO09_21865</name>
</gene>
<evidence type="ECO:0000256" key="4">
    <source>
        <dbReference type="ARBA" id="ARBA00023014"/>
    </source>
</evidence>
<dbReference type="OrthoDB" id="9779457at2"/>
<dbReference type="PROSITE" id="PS51379">
    <property type="entry name" value="4FE4S_FER_2"/>
    <property type="match status" value="3"/>
</dbReference>
<keyword evidence="3" id="KW-0408">Iron</keyword>
<evidence type="ECO:0000259" key="6">
    <source>
        <dbReference type="PROSITE" id="PS51379"/>
    </source>
</evidence>
<feature type="domain" description="4Fe-4S ferredoxin-type" evidence="6">
    <location>
        <begin position="4"/>
        <end position="33"/>
    </location>
</feature>
<dbReference type="PANTHER" id="PTHR43177:SF3">
    <property type="entry name" value="PROTEIN NRFC HOMOLOG"/>
    <property type="match status" value="1"/>
</dbReference>
<dbReference type="AlphaFoldDB" id="A0A2A4FN22"/>
<dbReference type="EMBL" id="NWUF01000034">
    <property type="protein sequence ID" value="PCE40155.1"/>
    <property type="molecule type" value="Genomic_DNA"/>
</dbReference>
<evidence type="ECO:0000313" key="8">
    <source>
        <dbReference type="Proteomes" id="UP000218934"/>
    </source>
</evidence>
<accession>A0A2A4FN22</accession>
<comment type="caution">
    <text evidence="7">The sequence shown here is derived from an EMBL/GenBank/DDBJ whole genome shotgun (WGS) entry which is preliminary data.</text>
</comment>
<dbReference type="KEGG" id="rdi:CMV14_19490"/>
<keyword evidence="4" id="KW-0411">Iron-sulfur</keyword>
<evidence type="ECO:0000256" key="3">
    <source>
        <dbReference type="ARBA" id="ARBA00023004"/>
    </source>
</evidence>
<dbReference type="CDD" id="cd10551">
    <property type="entry name" value="PsrB"/>
    <property type="match status" value="1"/>
</dbReference>
<keyword evidence="2" id="KW-0479">Metal-binding</keyword>
<reference evidence="7 8" key="1">
    <citation type="submission" date="2017-09" db="EMBL/GenBank/DDBJ databases">
        <title>The Catabolism of 3,6-Dichlorosalicylic acid is Initiated by the Cytochrome P450 Monooxygenase DsmABC in Rhizorhabdus dicambivorans Ndbn-20.</title>
        <authorList>
            <person name="Na L."/>
        </authorList>
    </citation>
    <scope>NUCLEOTIDE SEQUENCE [LARGE SCALE GENOMIC DNA]</scope>
    <source>
        <strain evidence="7 8">Ndbn-20m</strain>
    </source>
</reference>
<feature type="region of interest" description="Disordered" evidence="5">
    <location>
        <begin position="196"/>
        <end position="244"/>
    </location>
</feature>
<name>A0A2A4FN22_9SPHN</name>
<dbReference type="Pfam" id="PF13247">
    <property type="entry name" value="Fer4_11"/>
    <property type="match status" value="2"/>
</dbReference>
<dbReference type="GO" id="GO:0051539">
    <property type="term" value="F:4 iron, 4 sulfur cluster binding"/>
    <property type="evidence" value="ECO:0007669"/>
    <property type="project" value="UniProtKB-KW"/>
</dbReference>
<dbReference type="InterPro" id="IPR017896">
    <property type="entry name" value="4Fe4S_Fe-S-bd"/>
</dbReference>
<sequence>MTRLAMVLNLDRCIGCWACAVACKQENSVGEGLWWQSVDTIGGPTLDTSFGVFPDVQKYYRPRNCFHCASPPCLPVCPTGALSKRADGIVEIIEAKCIGCGLCVPACPYDAIEINAVDPILPHGLEDGHGAAEVAPRKAGMVEKCTFCSHRVDMGQQPACVAACPTNVITFGDVDDPESSVHAAASDPRAFRIDEETGAEPSTWYLPATAASKQRRSGNPHNHRDLSQSAKTGPSTAREGKPRG</sequence>
<dbReference type="RefSeq" id="WP_083215774.1">
    <property type="nucleotide sequence ID" value="NZ_CP023449.1"/>
</dbReference>
<evidence type="ECO:0000256" key="5">
    <source>
        <dbReference type="SAM" id="MobiDB-lite"/>
    </source>
</evidence>
<keyword evidence="1" id="KW-0004">4Fe-4S</keyword>
<protein>
    <submittedName>
        <fullName evidence="7">4Fe-4S ferredoxin</fullName>
    </submittedName>
</protein>
<dbReference type="InterPro" id="IPR050954">
    <property type="entry name" value="ET_IronSulfur_Cluster-Binding"/>
</dbReference>
<feature type="domain" description="4Fe-4S ferredoxin-type" evidence="6">
    <location>
        <begin position="56"/>
        <end position="87"/>
    </location>
</feature>
<feature type="domain" description="4Fe-4S ferredoxin-type" evidence="6">
    <location>
        <begin position="88"/>
        <end position="117"/>
    </location>
</feature>
<dbReference type="GO" id="GO:0046872">
    <property type="term" value="F:metal ion binding"/>
    <property type="evidence" value="ECO:0007669"/>
    <property type="project" value="UniProtKB-KW"/>
</dbReference>
<evidence type="ECO:0000313" key="7">
    <source>
        <dbReference type="EMBL" id="PCE40155.1"/>
    </source>
</evidence>
<evidence type="ECO:0000256" key="1">
    <source>
        <dbReference type="ARBA" id="ARBA00022485"/>
    </source>
</evidence>
<dbReference type="Pfam" id="PF12800">
    <property type="entry name" value="Fer4_4"/>
    <property type="match status" value="1"/>
</dbReference>
<keyword evidence="8" id="KW-1185">Reference proteome</keyword>
<dbReference type="SUPFAM" id="SSF54862">
    <property type="entry name" value="4Fe-4S ferredoxins"/>
    <property type="match status" value="1"/>
</dbReference>
<dbReference type="PROSITE" id="PS00198">
    <property type="entry name" value="4FE4S_FER_1"/>
    <property type="match status" value="1"/>
</dbReference>
<dbReference type="PANTHER" id="PTHR43177">
    <property type="entry name" value="PROTEIN NRFC"/>
    <property type="match status" value="1"/>
</dbReference>
<proteinExistence type="predicted"/>
<dbReference type="Gene3D" id="3.30.70.20">
    <property type="match status" value="2"/>
</dbReference>
<evidence type="ECO:0000256" key="2">
    <source>
        <dbReference type="ARBA" id="ARBA00022723"/>
    </source>
</evidence>
<dbReference type="InterPro" id="IPR017900">
    <property type="entry name" value="4Fe4S_Fe_S_CS"/>
</dbReference>
<organism evidence="7 8">
    <name type="scientific">Rhizorhabdus dicambivorans</name>
    <dbReference type="NCBI Taxonomy" id="1850238"/>
    <lineage>
        <taxon>Bacteria</taxon>
        <taxon>Pseudomonadati</taxon>
        <taxon>Pseudomonadota</taxon>
        <taxon>Alphaproteobacteria</taxon>
        <taxon>Sphingomonadales</taxon>
        <taxon>Sphingomonadaceae</taxon>
        <taxon>Rhizorhabdus</taxon>
    </lineage>
</organism>